<accession>A0A409VA23</accession>
<dbReference type="Gene3D" id="3.80.10.10">
    <property type="entry name" value="Ribonuclease Inhibitor"/>
    <property type="match status" value="1"/>
</dbReference>
<reference evidence="1 2" key="1">
    <citation type="journal article" date="2018" name="Evol. Lett.">
        <title>Horizontal gene cluster transfer increased hallucinogenic mushroom diversity.</title>
        <authorList>
            <person name="Reynolds H.T."/>
            <person name="Vijayakumar V."/>
            <person name="Gluck-Thaler E."/>
            <person name="Korotkin H.B."/>
            <person name="Matheny P.B."/>
            <person name="Slot J.C."/>
        </authorList>
    </citation>
    <scope>NUCLEOTIDE SEQUENCE [LARGE SCALE GENOMIC DNA]</scope>
    <source>
        <strain evidence="1 2">2629</strain>
    </source>
</reference>
<evidence type="ECO:0000313" key="1">
    <source>
        <dbReference type="EMBL" id="PPQ63661.1"/>
    </source>
</evidence>
<evidence type="ECO:0008006" key="3">
    <source>
        <dbReference type="Google" id="ProtNLM"/>
    </source>
</evidence>
<dbReference type="AlphaFoldDB" id="A0A409VA23"/>
<dbReference type="SUPFAM" id="SSF52047">
    <property type="entry name" value="RNI-like"/>
    <property type="match status" value="1"/>
</dbReference>
<dbReference type="EMBL" id="NHTK01006115">
    <property type="protein sequence ID" value="PPQ63661.1"/>
    <property type="molecule type" value="Genomic_DNA"/>
</dbReference>
<name>A0A409VA23_9AGAR</name>
<dbReference type="OrthoDB" id="2963575at2759"/>
<comment type="caution">
    <text evidence="1">The sequence shown here is derived from an EMBL/GenBank/DDBJ whole genome shotgun (WGS) entry which is preliminary data.</text>
</comment>
<evidence type="ECO:0000313" key="2">
    <source>
        <dbReference type="Proteomes" id="UP000284842"/>
    </source>
</evidence>
<proteinExistence type="predicted"/>
<keyword evidence="2" id="KW-1185">Reference proteome</keyword>
<gene>
    <name evidence="1" type="ORF">CVT24_004435</name>
</gene>
<dbReference type="Proteomes" id="UP000284842">
    <property type="component" value="Unassembled WGS sequence"/>
</dbReference>
<protein>
    <recommendedName>
        <fullName evidence="3">F-box domain-containing protein</fullName>
    </recommendedName>
</protein>
<dbReference type="InterPro" id="IPR032675">
    <property type="entry name" value="LRR_dom_sf"/>
</dbReference>
<dbReference type="InParanoid" id="A0A409VA23"/>
<organism evidence="1 2">
    <name type="scientific">Panaeolus cyanescens</name>
    <dbReference type="NCBI Taxonomy" id="181874"/>
    <lineage>
        <taxon>Eukaryota</taxon>
        <taxon>Fungi</taxon>
        <taxon>Dikarya</taxon>
        <taxon>Basidiomycota</taxon>
        <taxon>Agaricomycotina</taxon>
        <taxon>Agaricomycetes</taxon>
        <taxon>Agaricomycetidae</taxon>
        <taxon>Agaricales</taxon>
        <taxon>Agaricineae</taxon>
        <taxon>Galeropsidaceae</taxon>
        <taxon>Panaeolus</taxon>
    </lineage>
</organism>
<sequence length="489" mass="55946">MSARDLCVELWLEILSYVPKSAIYKLLGLNPLLSELALDKLYDDVAFVGYVRETKTMFDQVMIPDIARRVRAVLIELEHAPDTLSESHHLVEHMHKSGIDCMVPSSMETLTMAQIALSRFPCITTLRIKVHDHNMTRAFGQFLATICPRKTCPLQHLSIDTTVSHLAVWLDPLERLLQVYSDLETFHLALTRSDVVWMHQFHAKRVFTSLFAILQQHLTSLTIADPLIMRLPGLFATLPVFRRLKAFELITTFMSNMQEVDEPDSSTLLTRFIQDHSDTLESLTVEHRSTDPYACRWSSPYVYTTWLLSLEPLAEILTVDRPHMPRLKNLRVGFHGIPLKAGASRERLFPQLNTFAPNLVCLDITNSPVLPMHLQTIIDHLPTYRGVRSLQKLVISVTTLNCNDVDALAVKLPKLRDLEIVVPFCMSLREDSWGCQVVYYPPLLWYRMVKLLQERPLSHEGCPSMAWASLTHFRLVSFSSLSSRSAKNY</sequence>